<evidence type="ECO:0000313" key="1">
    <source>
        <dbReference type="EMBL" id="PWN50325.1"/>
    </source>
</evidence>
<organism evidence="1 2">
    <name type="scientific">Violaceomyces palustris</name>
    <dbReference type="NCBI Taxonomy" id="1673888"/>
    <lineage>
        <taxon>Eukaryota</taxon>
        <taxon>Fungi</taxon>
        <taxon>Dikarya</taxon>
        <taxon>Basidiomycota</taxon>
        <taxon>Ustilaginomycotina</taxon>
        <taxon>Ustilaginomycetes</taxon>
        <taxon>Violaceomycetales</taxon>
        <taxon>Violaceomycetaceae</taxon>
        <taxon>Violaceomyces</taxon>
    </lineage>
</organism>
<protein>
    <submittedName>
        <fullName evidence="1">Uncharacterized protein</fullName>
    </submittedName>
</protein>
<reference evidence="1 2" key="1">
    <citation type="journal article" date="2018" name="Mol. Biol. Evol.">
        <title>Broad Genomic Sampling Reveals a Smut Pathogenic Ancestry of the Fungal Clade Ustilaginomycotina.</title>
        <authorList>
            <person name="Kijpornyongpan T."/>
            <person name="Mondo S.J."/>
            <person name="Barry K."/>
            <person name="Sandor L."/>
            <person name="Lee J."/>
            <person name="Lipzen A."/>
            <person name="Pangilinan J."/>
            <person name="LaButti K."/>
            <person name="Hainaut M."/>
            <person name="Henrissat B."/>
            <person name="Grigoriev I.V."/>
            <person name="Spatafora J.W."/>
            <person name="Aime M.C."/>
        </authorList>
    </citation>
    <scope>NUCLEOTIDE SEQUENCE [LARGE SCALE GENOMIC DNA]</scope>
    <source>
        <strain evidence="1 2">SA 807</strain>
    </source>
</reference>
<keyword evidence="2" id="KW-1185">Reference proteome</keyword>
<gene>
    <name evidence="1" type="ORF">IE53DRAFT_101475</name>
</gene>
<accession>A0ACD0NX63</accession>
<evidence type="ECO:0000313" key="2">
    <source>
        <dbReference type="Proteomes" id="UP000245626"/>
    </source>
</evidence>
<dbReference type="EMBL" id="KZ819944">
    <property type="protein sequence ID" value="PWN50325.1"/>
    <property type="molecule type" value="Genomic_DNA"/>
</dbReference>
<name>A0ACD0NX63_9BASI</name>
<dbReference type="Proteomes" id="UP000245626">
    <property type="component" value="Unassembled WGS sequence"/>
</dbReference>
<proteinExistence type="predicted"/>
<sequence length="169" mass="18718">MLSLKFLDSARRDSVDFLAASPSQRGQSLRHQILQPLVVSFSPSLLFSPLATPLPSTPSRIPFPSLSLSLTPRFLSPLPFFAHSFPLLVKGIYFLPLSAVLPSADWDERFLKMLLLHQRSREPMRGEKVDGGREGRGAGDGGERGRQRKREERLKKPPTCPSSITAPGD</sequence>